<organism evidence="1 2">
    <name type="scientific">Dentiscutata erythropus</name>
    <dbReference type="NCBI Taxonomy" id="1348616"/>
    <lineage>
        <taxon>Eukaryota</taxon>
        <taxon>Fungi</taxon>
        <taxon>Fungi incertae sedis</taxon>
        <taxon>Mucoromycota</taxon>
        <taxon>Glomeromycotina</taxon>
        <taxon>Glomeromycetes</taxon>
        <taxon>Diversisporales</taxon>
        <taxon>Gigasporaceae</taxon>
        <taxon>Dentiscutata</taxon>
    </lineage>
</organism>
<accession>A0A9N9IZD2</accession>
<sequence>MDTCTSCNRILPPEAFIYENKSYKTCAECKTNRAEKKKSKKTTDIDTEEAPIEIIAIDEINNYIFDMINGLENDTALFSTFYVKLDKATLNAIFFS</sequence>
<keyword evidence="2" id="KW-1185">Reference proteome</keyword>
<proteinExistence type="predicted"/>
<feature type="non-terminal residue" evidence="1">
    <location>
        <position position="96"/>
    </location>
</feature>
<name>A0A9N9IZD2_9GLOM</name>
<dbReference type="AlphaFoldDB" id="A0A9N9IZD2"/>
<reference evidence="1" key="1">
    <citation type="submission" date="2021-06" db="EMBL/GenBank/DDBJ databases">
        <authorList>
            <person name="Kallberg Y."/>
            <person name="Tangrot J."/>
            <person name="Rosling A."/>
        </authorList>
    </citation>
    <scope>NUCLEOTIDE SEQUENCE</scope>
    <source>
        <strain evidence="1">MA453B</strain>
    </source>
</reference>
<evidence type="ECO:0000313" key="1">
    <source>
        <dbReference type="EMBL" id="CAG8758150.1"/>
    </source>
</evidence>
<comment type="caution">
    <text evidence="1">The sequence shown here is derived from an EMBL/GenBank/DDBJ whole genome shotgun (WGS) entry which is preliminary data.</text>
</comment>
<dbReference type="Proteomes" id="UP000789405">
    <property type="component" value="Unassembled WGS sequence"/>
</dbReference>
<protein>
    <submittedName>
        <fullName evidence="1">22486_t:CDS:1</fullName>
    </submittedName>
</protein>
<dbReference type="EMBL" id="CAJVPY010016660">
    <property type="protein sequence ID" value="CAG8758150.1"/>
    <property type="molecule type" value="Genomic_DNA"/>
</dbReference>
<gene>
    <name evidence="1" type="ORF">DERYTH_LOCUS17544</name>
</gene>
<evidence type="ECO:0000313" key="2">
    <source>
        <dbReference type="Proteomes" id="UP000789405"/>
    </source>
</evidence>